<gene>
    <name evidence="1" type="ordered locus">SNSL254_A0359</name>
</gene>
<dbReference type="Proteomes" id="UP000008824">
    <property type="component" value="Chromosome"/>
</dbReference>
<reference evidence="1 2" key="1">
    <citation type="journal article" date="2011" name="J. Bacteriol.">
        <title>Comparative genomics of 28 Salmonella enterica isolates: evidence for CRISPR-mediated adaptive sublineage evolution.</title>
        <authorList>
            <person name="Fricke W.F."/>
            <person name="Mammel M.K."/>
            <person name="McDermott P.F."/>
            <person name="Tartera C."/>
            <person name="White D.G."/>
            <person name="Leclerc J.E."/>
            <person name="Ravel J."/>
            <person name="Cebula T.A."/>
        </authorList>
    </citation>
    <scope>NUCLEOTIDE SEQUENCE [LARGE SCALE GENOMIC DNA]</scope>
    <source>
        <strain evidence="1 2">SL254</strain>
    </source>
</reference>
<protein>
    <submittedName>
        <fullName evidence="1">Uncharacterized protein</fullName>
    </submittedName>
</protein>
<dbReference type="KEGG" id="see:SNSL254_A0359"/>
<dbReference type="EMBL" id="CP001113">
    <property type="protein sequence ID" value="ACF61442.1"/>
    <property type="molecule type" value="Genomic_DNA"/>
</dbReference>
<sequence>MILTTIARVLLFISIPVLITRYDLSGDPVKNRKVFNVR</sequence>
<name>A0A0H3BLF9_SALNS</name>
<accession>A0A0H3BLF9</accession>
<dbReference type="AlphaFoldDB" id="A0A0H3BLF9"/>
<proteinExistence type="predicted"/>
<evidence type="ECO:0000313" key="2">
    <source>
        <dbReference type="Proteomes" id="UP000008824"/>
    </source>
</evidence>
<evidence type="ECO:0000313" key="1">
    <source>
        <dbReference type="EMBL" id="ACF61442.1"/>
    </source>
</evidence>
<dbReference type="HOGENOM" id="CLU_3332676_0_0_6"/>
<organism evidence="1 2">
    <name type="scientific">Salmonella newport (strain SL254)</name>
    <dbReference type="NCBI Taxonomy" id="423368"/>
    <lineage>
        <taxon>Bacteria</taxon>
        <taxon>Pseudomonadati</taxon>
        <taxon>Pseudomonadota</taxon>
        <taxon>Gammaproteobacteria</taxon>
        <taxon>Enterobacterales</taxon>
        <taxon>Enterobacteriaceae</taxon>
        <taxon>Salmonella</taxon>
    </lineage>
</organism>